<dbReference type="GO" id="GO:0005829">
    <property type="term" value="C:cytosol"/>
    <property type="evidence" value="ECO:0007669"/>
    <property type="project" value="TreeGrafter"/>
</dbReference>
<dbReference type="PROSITE" id="PS50053">
    <property type="entry name" value="UBIQUITIN_2"/>
    <property type="match status" value="1"/>
</dbReference>
<proteinExistence type="predicted"/>
<organism evidence="3 4">
    <name type="scientific">Junco hyemalis</name>
    <name type="common">Dark-eyed junco</name>
    <dbReference type="NCBI Taxonomy" id="40217"/>
    <lineage>
        <taxon>Eukaryota</taxon>
        <taxon>Metazoa</taxon>
        <taxon>Chordata</taxon>
        <taxon>Craniata</taxon>
        <taxon>Vertebrata</taxon>
        <taxon>Euteleostomi</taxon>
        <taxon>Archelosauria</taxon>
        <taxon>Archosauria</taxon>
        <taxon>Dinosauria</taxon>
        <taxon>Saurischia</taxon>
        <taxon>Theropoda</taxon>
        <taxon>Coelurosauria</taxon>
        <taxon>Aves</taxon>
        <taxon>Neognathae</taxon>
        <taxon>Neoaves</taxon>
        <taxon>Telluraves</taxon>
        <taxon>Australaves</taxon>
        <taxon>Passeriformes</taxon>
        <taxon>Passerellidae</taxon>
        <taxon>Junco</taxon>
    </lineage>
</organism>
<dbReference type="PANTHER" id="PTHR10621:SF29">
    <property type="entry name" value="UV EXCISION REPAIR PROTEIN RAD23 HOMOLOG A"/>
    <property type="match status" value="1"/>
</dbReference>
<keyword evidence="4" id="KW-1185">Reference proteome</keyword>
<dbReference type="Gene3D" id="3.10.20.90">
    <property type="entry name" value="Phosphatidylinositol 3-kinase Catalytic Subunit, Chain A, domain 1"/>
    <property type="match status" value="1"/>
</dbReference>
<dbReference type="InterPro" id="IPR029071">
    <property type="entry name" value="Ubiquitin-like_domsf"/>
</dbReference>
<protein>
    <recommendedName>
        <fullName evidence="2">Ubiquitin-like domain-containing protein</fullName>
    </recommendedName>
</protein>
<dbReference type="GO" id="GO:0070628">
    <property type="term" value="F:proteasome binding"/>
    <property type="evidence" value="ECO:0007669"/>
    <property type="project" value="TreeGrafter"/>
</dbReference>
<evidence type="ECO:0000313" key="3">
    <source>
        <dbReference type="Ensembl" id="ENSJHYP00000022926.1"/>
    </source>
</evidence>
<feature type="compositionally biased region" description="Basic residues" evidence="1">
    <location>
        <begin position="264"/>
        <end position="273"/>
    </location>
</feature>
<evidence type="ECO:0000259" key="2">
    <source>
        <dbReference type="PROSITE" id="PS50053"/>
    </source>
</evidence>
<dbReference type="CDD" id="cd17126">
    <property type="entry name" value="Ubl_HR23A"/>
    <property type="match status" value="1"/>
</dbReference>
<dbReference type="FunFam" id="3.10.20.90:FF:000053">
    <property type="entry name" value="UV excision repair protein RAD23 homolog A"/>
    <property type="match status" value="1"/>
</dbReference>
<dbReference type="GO" id="GO:0005654">
    <property type="term" value="C:nucleoplasm"/>
    <property type="evidence" value="ECO:0007669"/>
    <property type="project" value="TreeGrafter"/>
</dbReference>
<dbReference type="Pfam" id="PF00240">
    <property type="entry name" value="ubiquitin"/>
    <property type="match status" value="1"/>
</dbReference>
<dbReference type="AlphaFoldDB" id="A0A8C5JSF8"/>
<reference evidence="3" key="1">
    <citation type="submission" date="2025-08" db="UniProtKB">
        <authorList>
            <consortium name="Ensembl"/>
        </authorList>
    </citation>
    <scope>IDENTIFICATION</scope>
</reference>
<dbReference type="OMA" id="WAESASW"/>
<dbReference type="GO" id="GO:0043161">
    <property type="term" value="P:proteasome-mediated ubiquitin-dependent protein catabolic process"/>
    <property type="evidence" value="ECO:0007669"/>
    <property type="project" value="TreeGrafter"/>
</dbReference>
<dbReference type="SMART" id="SM00213">
    <property type="entry name" value="UBQ"/>
    <property type="match status" value="1"/>
</dbReference>
<dbReference type="Proteomes" id="UP000694408">
    <property type="component" value="Unplaced"/>
</dbReference>
<dbReference type="Ensembl" id="ENSJHYT00000027651.1">
    <property type="protein sequence ID" value="ENSJHYP00000022926.1"/>
    <property type="gene ID" value="ENSJHYG00000017276.1"/>
</dbReference>
<dbReference type="SUPFAM" id="SSF54236">
    <property type="entry name" value="Ubiquitin-like"/>
    <property type="match status" value="1"/>
</dbReference>
<accession>A0A8C5JSF8</accession>
<evidence type="ECO:0000313" key="4">
    <source>
        <dbReference type="Proteomes" id="UP000694408"/>
    </source>
</evidence>
<sequence>MAVTVTLKTLQQQTFKIRMEPHETVRALKEKIEAEKGSEAFPVAGQKLIYAGKILSDDVPIREYRIDEKNFVVVMVTKVVPGNPPILSPHRSQENPPLSPQERREGPSILSPQERREGPSILSPHKTPEGAPMLLPPLRLPPAPSGTAPPPPSPQEPPPGPALSDPRPGPSLTSIPELLAEELGGAGGRQKGSEQDEGEDTEGAHGGGRSGNTRSVRPGPAPPGTAEGGGGAAAFYSPTAPRPASAALPLARARARPFPIGRAPARRRRRRPRTLASQMAASHWLSAATNEERPRVLWETPPRPPPRSGGHVGARALKGTGPRAGGEEEIKGKFGIWTGSNRHAACGGLLLASAVIQRRDAGMMSLIKRCHGRCARKENEPRPGAALRKLWAESASWESAVEPLRTA</sequence>
<feature type="compositionally biased region" description="Pro residues" evidence="1">
    <location>
        <begin position="134"/>
        <end position="161"/>
    </location>
</feature>
<dbReference type="PANTHER" id="PTHR10621">
    <property type="entry name" value="UV EXCISION REPAIR PROTEIN RAD23"/>
    <property type="match status" value="1"/>
</dbReference>
<reference evidence="3" key="2">
    <citation type="submission" date="2025-09" db="UniProtKB">
        <authorList>
            <consortium name="Ensembl"/>
        </authorList>
    </citation>
    <scope>IDENTIFICATION</scope>
</reference>
<dbReference type="GO" id="GO:0043130">
    <property type="term" value="F:ubiquitin binding"/>
    <property type="evidence" value="ECO:0007669"/>
    <property type="project" value="TreeGrafter"/>
</dbReference>
<feature type="domain" description="Ubiquitin-like" evidence="2">
    <location>
        <begin position="3"/>
        <end position="78"/>
    </location>
</feature>
<feature type="compositionally biased region" description="Low complexity" evidence="1">
    <location>
        <begin position="242"/>
        <end position="263"/>
    </location>
</feature>
<evidence type="ECO:0000256" key="1">
    <source>
        <dbReference type="SAM" id="MobiDB-lite"/>
    </source>
</evidence>
<feature type="region of interest" description="Disordered" evidence="1">
    <location>
        <begin position="82"/>
        <end position="327"/>
    </location>
</feature>
<dbReference type="InterPro" id="IPR000626">
    <property type="entry name" value="Ubiquitin-like_dom"/>
</dbReference>
<dbReference type="GO" id="GO:0031593">
    <property type="term" value="F:polyubiquitin modification-dependent protein binding"/>
    <property type="evidence" value="ECO:0007669"/>
    <property type="project" value="TreeGrafter"/>
</dbReference>
<name>A0A8C5JSF8_JUNHY</name>